<feature type="binding site" evidence="9">
    <location>
        <begin position="278"/>
        <end position="280"/>
    </location>
    <ligand>
        <name>S-adenosyl-L-methionine</name>
        <dbReference type="ChEBI" id="CHEBI:59789"/>
    </ligand>
</feature>
<accession>A0A151LIV6</accession>
<keyword evidence="3 9" id="KW-0489">Methyltransferase</keyword>
<evidence type="ECO:0000256" key="4">
    <source>
        <dbReference type="ARBA" id="ARBA00022679"/>
    </source>
</evidence>
<dbReference type="KEGG" id="pgab:PGSY75_1127300"/>
<dbReference type="AlphaFoldDB" id="A0A151LIV6"/>
<evidence type="ECO:0000256" key="6">
    <source>
        <dbReference type="ARBA" id="ARBA00022694"/>
    </source>
</evidence>
<keyword evidence="10" id="KW-1133">Transmembrane helix</keyword>
<keyword evidence="10" id="KW-0472">Membrane</keyword>
<keyword evidence="4 9" id="KW-0808">Transferase</keyword>
<keyword evidence="8 9" id="KW-0539">Nucleus</keyword>
<dbReference type="Pfam" id="PF02390">
    <property type="entry name" value="Methyltransf_4"/>
    <property type="match status" value="1"/>
</dbReference>
<dbReference type="GO" id="GO:0008176">
    <property type="term" value="F:tRNA (guanine(46)-N7)-methyltransferase activity"/>
    <property type="evidence" value="ECO:0007669"/>
    <property type="project" value="UniProtKB-UniRule"/>
</dbReference>
<evidence type="ECO:0000256" key="2">
    <source>
        <dbReference type="ARBA" id="ARBA00022555"/>
    </source>
</evidence>
<dbReference type="Proteomes" id="UP000076004">
    <property type="component" value="Unassembled WGS sequence"/>
</dbReference>
<dbReference type="GO" id="GO:0043527">
    <property type="term" value="C:tRNA methyltransferase complex"/>
    <property type="evidence" value="ECO:0007669"/>
    <property type="project" value="TreeGrafter"/>
</dbReference>
<evidence type="ECO:0000256" key="10">
    <source>
        <dbReference type="SAM" id="Phobius"/>
    </source>
</evidence>
<organism evidence="11 12">
    <name type="scientific">Plasmodium gaboni</name>
    <dbReference type="NCBI Taxonomy" id="647221"/>
    <lineage>
        <taxon>Eukaryota</taxon>
        <taxon>Sar</taxon>
        <taxon>Alveolata</taxon>
        <taxon>Apicomplexa</taxon>
        <taxon>Aconoidasida</taxon>
        <taxon>Haemosporida</taxon>
        <taxon>Plasmodiidae</taxon>
        <taxon>Plasmodium</taxon>
        <taxon>Plasmodium (Laverania)</taxon>
    </lineage>
</organism>
<comment type="subcellular location">
    <subcellularLocation>
        <location evidence="9">Nucleus</location>
    </subcellularLocation>
</comment>
<dbReference type="UniPathway" id="UPA00989"/>
<reference evidence="11 12" key="1">
    <citation type="journal article" date="2016" name="Nat. Commun.">
        <title>Genomes of cryptic chimpanzee Plasmodium species reveal key evolutionary events leading to human malaria.</title>
        <authorList>
            <person name="Sundararaman S.A."/>
            <person name="Plenderleith L.J."/>
            <person name="Liu W."/>
            <person name="Loy D.E."/>
            <person name="Learn G.H."/>
            <person name="Li Y."/>
            <person name="Shaw K.S."/>
            <person name="Ayouba A."/>
            <person name="Peeters M."/>
            <person name="Speede S."/>
            <person name="Shaw G.M."/>
            <person name="Bushman F.D."/>
            <person name="Brisson D."/>
            <person name="Rayner J.C."/>
            <person name="Sharp P.M."/>
            <person name="Hahn B.H."/>
        </authorList>
    </citation>
    <scope>NUCLEOTIDE SEQUENCE [LARGE SCALE GENOMIC DNA]</scope>
    <source>
        <strain evidence="11 12">SY75</strain>
    </source>
</reference>
<dbReference type="PROSITE" id="PS51625">
    <property type="entry name" value="SAM_MT_TRMB"/>
    <property type="match status" value="1"/>
</dbReference>
<comment type="similarity">
    <text evidence="9">Belongs to the class I-like SAM-binding methyltransferase superfamily. TrmB family.</text>
</comment>
<feature type="binding site" evidence="9">
    <location>
        <position position="200"/>
    </location>
    <ligand>
        <name>S-adenosyl-L-methionine</name>
        <dbReference type="ChEBI" id="CHEBI:59789"/>
    </ligand>
</feature>
<dbReference type="NCBIfam" id="TIGR00091">
    <property type="entry name" value="tRNA (guanosine(46)-N7)-methyltransferase TrmB"/>
    <property type="match status" value="1"/>
</dbReference>
<evidence type="ECO:0000313" key="11">
    <source>
        <dbReference type="EMBL" id="KYN98911.1"/>
    </source>
</evidence>
<feature type="binding site" evidence="9">
    <location>
        <position position="124"/>
    </location>
    <ligand>
        <name>S-adenosyl-L-methionine</name>
        <dbReference type="ChEBI" id="CHEBI:59789"/>
    </ligand>
</feature>
<dbReference type="CDD" id="cd02440">
    <property type="entry name" value="AdoMet_MTases"/>
    <property type="match status" value="1"/>
</dbReference>
<keyword evidence="6 9" id="KW-0819">tRNA processing</keyword>
<dbReference type="InterPro" id="IPR029063">
    <property type="entry name" value="SAM-dependent_MTases_sf"/>
</dbReference>
<proteinExistence type="inferred from homology"/>
<dbReference type="VEuPathDB" id="PlasmoDB:PGABG01_1125300"/>
<comment type="pathway">
    <text evidence="9">tRNA modification; N(7)-methylguanine-tRNA biosynthesis.</text>
</comment>
<protein>
    <recommendedName>
        <fullName evidence="9">tRNA (guanine-N(7)-)-methyltransferase</fullName>
        <ecNumber evidence="9">2.1.1.33</ecNumber>
    </recommendedName>
    <alternativeName>
        <fullName evidence="9">tRNA (guanine(46)-N(7))-methyltransferase</fullName>
    </alternativeName>
    <alternativeName>
        <fullName evidence="9">tRNA(m7G46)-methyltransferase</fullName>
    </alternativeName>
</protein>
<evidence type="ECO:0000256" key="1">
    <source>
        <dbReference type="ARBA" id="ARBA00000142"/>
    </source>
</evidence>
<comment type="caution">
    <text evidence="11">The sequence shown here is derived from an EMBL/GenBank/DDBJ whole genome shotgun (WGS) entry which is preliminary data.</text>
</comment>
<dbReference type="SUPFAM" id="SSF53335">
    <property type="entry name" value="S-adenosyl-L-methionine-dependent methyltransferases"/>
    <property type="match status" value="1"/>
</dbReference>
<sequence>MKKHKTPCKRKYRQRAHCNPLSDSYIKYPRNYEYVDWSLHFPFYFDKNKNEDEYITNKENSKDEHMITDNINNDKSDNINNDKSDNINNVLYLNTNKYPVNYKIKNKFNQFYENNKDVTILDIGCGYGGLLFSLSKIFNDKLILGLEIRDKITNYVGEKILSYRYNYNPYYHNISVIRTNVIKFLPNYIKKNQIEKIFFCFPDPHFKKHNWRRRIITIENLSLYYHLLKNNGYIYFITDVYTLYLWVIFCFSKCSYFKLLTKKDCENDICVKLIHESSEESKKVKKNKQNMYYCVAQKIL</sequence>
<dbReference type="Gene3D" id="3.40.50.150">
    <property type="entry name" value="Vaccinia Virus protein VP39"/>
    <property type="match status" value="1"/>
</dbReference>
<dbReference type="EC" id="2.1.1.33" evidence="9"/>
<dbReference type="PANTHER" id="PTHR23417">
    <property type="entry name" value="3-DEOXY-D-MANNO-OCTULOSONIC-ACID TRANSFERASE/TRNA GUANINE-N 7 - -METHYLTRANSFERASE"/>
    <property type="match status" value="1"/>
</dbReference>
<keyword evidence="10" id="KW-0812">Transmembrane</keyword>
<evidence type="ECO:0000313" key="12">
    <source>
        <dbReference type="Proteomes" id="UP000076004"/>
    </source>
</evidence>
<evidence type="ECO:0000256" key="8">
    <source>
        <dbReference type="ARBA" id="ARBA00023242"/>
    </source>
</evidence>
<evidence type="ECO:0000256" key="3">
    <source>
        <dbReference type="ARBA" id="ARBA00022603"/>
    </source>
</evidence>
<dbReference type="GO" id="GO:0005634">
    <property type="term" value="C:nucleus"/>
    <property type="evidence" value="ECO:0007669"/>
    <property type="project" value="UniProtKB-SubCell"/>
</dbReference>
<keyword evidence="5 9" id="KW-0949">S-adenosyl-L-methionine</keyword>
<evidence type="ECO:0000256" key="7">
    <source>
        <dbReference type="ARBA" id="ARBA00022884"/>
    </source>
</evidence>
<feature type="transmembrane region" description="Helical" evidence="10">
    <location>
        <begin position="232"/>
        <end position="252"/>
    </location>
</feature>
<dbReference type="HAMAP" id="MF_03055">
    <property type="entry name" value="tRNA_methyltr_TrmB_euk"/>
    <property type="match status" value="1"/>
</dbReference>
<feature type="binding site" evidence="9">
    <location>
        <begin position="180"/>
        <end position="181"/>
    </location>
    <ligand>
        <name>S-adenosyl-L-methionine</name>
        <dbReference type="ChEBI" id="CHEBI:59789"/>
    </ligand>
</feature>
<dbReference type="GeneID" id="29776986"/>
<evidence type="ECO:0000256" key="5">
    <source>
        <dbReference type="ARBA" id="ARBA00022691"/>
    </source>
</evidence>
<dbReference type="GO" id="GO:0000049">
    <property type="term" value="F:tRNA binding"/>
    <property type="evidence" value="ECO:0007669"/>
    <property type="project" value="UniProtKB-UniRule"/>
</dbReference>
<gene>
    <name evidence="11" type="ORF">PGSY75_1127300</name>
</gene>
<keyword evidence="7 9" id="KW-0694">RNA-binding</keyword>
<name>A0A151LIV6_9APIC</name>
<dbReference type="PANTHER" id="PTHR23417:SF16">
    <property type="entry name" value="TRNA (GUANINE-N(7)-)-METHYLTRANSFERASE"/>
    <property type="match status" value="1"/>
</dbReference>
<dbReference type="InterPro" id="IPR003358">
    <property type="entry name" value="tRNA_(Gua-N-7)_MeTrfase_Trmb"/>
</dbReference>
<comment type="function">
    <text evidence="9">Catalyzes the formation of N(7)-methylguanine at position 46 (m7G46) in tRNA.</text>
</comment>
<feature type="binding site" evidence="9">
    <location>
        <begin position="147"/>
        <end position="148"/>
    </location>
    <ligand>
        <name>S-adenosyl-L-methionine</name>
        <dbReference type="ChEBI" id="CHEBI:59789"/>
    </ligand>
</feature>
<keyword evidence="2 9" id="KW-0820">tRNA-binding</keyword>
<dbReference type="VEuPathDB" id="PlasmoDB:PGSY75_1127300"/>
<dbReference type="RefSeq" id="XP_018641188.1">
    <property type="nucleotide sequence ID" value="XM_018786393.1"/>
</dbReference>
<evidence type="ECO:0000256" key="9">
    <source>
        <dbReference type="HAMAP-Rule" id="MF_03055"/>
    </source>
</evidence>
<feature type="active site" evidence="9">
    <location>
        <position position="203"/>
    </location>
</feature>
<comment type="catalytic activity">
    <reaction evidence="1 9">
        <text>guanosine(46) in tRNA + S-adenosyl-L-methionine = N(7)-methylguanosine(46) in tRNA + S-adenosyl-L-homocysteine</text>
        <dbReference type="Rhea" id="RHEA:42708"/>
        <dbReference type="Rhea" id="RHEA-COMP:10188"/>
        <dbReference type="Rhea" id="RHEA-COMP:10189"/>
        <dbReference type="ChEBI" id="CHEBI:57856"/>
        <dbReference type="ChEBI" id="CHEBI:59789"/>
        <dbReference type="ChEBI" id="CHEBI:74269"/>
        <dbReference type="ChEBI" id="CHEBI:74480"/>
        <dbReference type="EC" id="2.1.1.33"/>
    </reaction>
</comment>
<dbReference type="EMBL" id="LVLB01000012">
    <property type="protein sequence ID" value="KYN98911.1"/>
    <property type="molecule type" value="Genomic_DNA"/>
</dbReference>
<dbReference type="InterPro" id="IPR025763">
    <property type="entry name" value="Trm8_euk"/>
</dbReference>